<gene>
    <name evidence="4" type="ORF">H310_01222</name>
</gene>
<evidence type="ECO:0000313" key="4">
    <source>
        <dbReference type="EMBL" id="ETW08695.1"/>
    </source>
</evidence>
<proteinExistence type="predicted"/>
<keyword evidence="3" id="KW-0732">Signal</keyword>
<evidence type="ECO:0000256" key="3">
    <source>
        <dbReference type="SAM" id="SignalP"/>
    </source>
</evidence>
<feature type="compositionally biased region" description="Low complexity" evidence="1">
    <location>
        <begin position="48"/>
        <end position="116"/>
    </location>
</feature>
<name>A0A024UR83_9STRA</name>
<accession>A0A024UR83</accession>
<keyword evidence="2" id="KW-1133">Transmembrane helix</keyword>
<dbReference type="GeneID" id="20078272"/>
<dbReference type="AlphaFoldDB" id="A0A024UR83"/>
<reference evidence="4" key="1">
    <citation type="submission" date="2013-12" db="EMBL/GenBank/DDBJ databases">
        <title>The Genome Sequence of Aphanomyces invadans NJM9701.</title>
        <authorList>
            <consortium name="The Broad Institute Genomics Platform"/>
            <person name="Russ C."/>
            <person name="Tyler B."/>
            <person name="van West P."/>
            <person name="Dieguez-Uribeondo J."/>
            <person name="Young S.K."/>
            <person name="Zeng Q."/>
            <person name="Gargeya S."/>
            <person name="Fitzgerald M."/>
            <person name="Abouelleil A."/>
            <person name="Alvarado L."/>
            <person name="Chapman S.B."/>
            <person name="Gainer-Dewar J."/>
            <person name="Goldberg J."/>
            <person name="Griggs A."/>
            <person name="Gujja S."/>
            <person name="Hansen M."/>
            <person name="Howarth C."/>
            <person name="Imamovic A."/>
            <person name="Ireland A."/>
            <person name="Larimer J."/>
            <person name="McCowan C."/>
            <person name="Murphy C."/>
            <person name="Pearson M."/>
            <person name="Poon T.W."/>
            <person name="Priest M."/>
            <person name="Roberts A."/>
            <person name="Saif S."/>
            <person name="Shea T."/>
            <person name="Sykes S."/>
            <person name="Wortman J."/>
            <person name="Nusbaum C."/>
            <person name="Birren B."/>
        </authorList>
    </citation>
    <scope>NUCLEOTIDE SEQUENCE [LARGE SCALE GENOMIC DNA]</scope>
    <source>
        <strain evidence="4">NJM9701</strain>
    </source>
</reference>
<sequence length="344" mass="36317">MVKHSHLVKVFCVSFLLVSGVAAQGDDTIAPTTTSRPTRPPITFGPITVEPTTTKVPTLKPTTVSPTTTAAKTTVEPTPTVTETESPAPTPTETAAPVTTTTTGPTTTRKTTTAKPTTTNAAIEETSATAAPITTLRTTTMAPAADEGSSIGLYIGLGVGGAVLLAGIVFLLLRLKQARDDDDDDYEEAHTYKVTAPAYTKPAPAVAILNANAPPAKAPQILTQQYNPYTNNNAAPLYQQQRSLQPTNAAPAVGSYLNTTSTHHDSEFEYEGQHSAALAAIPTGGYDTDRESEFASQSFLNDPSGQHTVFEFKDSIDSRDSSLSEDLQISPKRNGRARVSSVEL</sequence>
<keyword evidence="2" id="KW-0472">Membrane</keyword>
<feature type="signal peptide" evidence="3">
    <location>
        <begin position="1"/>
        <end position="23"/>
    </location>
</feature>
<feature type="transmembrane region" description="Helical" evidence="2">
    <location>
        <begin position="151"/>
        <end position="173"/>
    </location>
</feature>
<organism evidence="4">
    <name type="scientific">Aphanomyces invadans</name>
    <dbReference type="NCBI Taxonomy" id="157072"/>
    <lineage>
        <taxon>Eukaryota</taxon>
        <taxon>Sar</taxon>
        <taxon>Stramenopiles</taxon>
        <taxon>Oomycota</taxon>
        <taxon>Saprolegniomycetes</taxon>
        <taxon>Saprolegniales</taxon>
        <taxon>Verrucalvaceae</taxon>
        <taxon>Aphanomyces</taxon>
    </lineage>
</organism>
<dbReference type="OrthoDB" id="79571at2759"/>
<feature type="region of interest" description="Disordered" evidence="1">
    <location>
        <begin position="315"/>
        <end position="344"/>
    </location>
</feature>
<dbReference type="EMBL" id="KI913953">
    <property type="protein sequence ID" value="ETW08695.1"/>
    <property type="molecule type" value="Genomic_DNA"/>
</dbReference>
<dbReference type="VEuPathDB" id="FungiDB:H310_01222"/>
<dbReference type="RefSeq" id="XP_008862500.1">
    <property type="nucleotide sequence ID" value="XM_008864278.1"/>
</dbReference>
<evidence type="ECO:0000256" key="2">
    <source>
        <dbReference type="SAM" id="Phobius"/>
    </source>
</evidence>
<feature type="region of interest" description="Disordered" evidence="1">
    <location>
        <begin position="29"/>
        <end position="116"/>
    </location>
</feature>
<evidence type="ECO:0000256" key="1">
    <source>
        <dbReference type="SAM" id="MobiDB-lite"/>
    </source>
</evidence>
<feature type="chain" id="PRO_5001535497" evidence="3">
    <location>
        <begin position="24"/>
        <end position="344"/>
    </location>
</feature>
<keyword evidence="2" id="KW-0812">Transmembrane</keyword>
<protein>
    <submittedName>
        <fullName evidence="4">Uncharacterized protein</fullName>
    </submittedName>
</protein>